<gene>
    <name evidence="1" type="ORF">JOB18_031531</name>
</gene>
<proteinExistence type="predicted"/>
<evidence type="ECO:0000313" key="1">
    <source>
        <dbReference type="EMBL" id="KAG7520539.1"/>
    </source>
</evidence>
<comment type="caution">
    <text evidence="1">The sequence shown here is derived from an EMBL/GenBank/DDBJ whole genome shotgun (WGS) entry which is preliminary data.</text>
</comment>
<evidence type="ECO:0000313" key="2">
    <source>
        <dbReference type="Proteomes" id="UP000693946"/>
    </source>
</evidence>
<reference evidence="1 2" key="1">
    <citation type="journal article" date="2021" name="Sci. Rep.">
        <title>Chromosome anchoring in Senegalese sole (Solea senegalensis) reveals sex-associated markers and genome rearrangements in flatfish.</title>
        <authorList>
            <person name="Guerrero-Cozar I."/>
            <person name="Gomez-Garrido J."/>
            <person name="Berbel C."/>
            <person name="Martinez-Blanch J.F."/>
            <person name="Alioto T."/>
            <person name="Claros M.G."/>
            <person name="Gagnaire P.A."/>
            <person name="Manchado M."/>
        </authorList>
    </citation>
    <scope>NUCLEOTIDE SEQUENCE [LARGE SCALE GENOMIC DNA]</scope>
    <source>
        <strain evidence="1">Sse05_10M</strain>
    </source>
</reference>
<dbReference type="Proteomes" id="UP000693946">
    <property type="component" value="Linkage Group LG11"/>
</dbReference>
<keyword evidence="2" id="KW-1185">Reference proteome</keyword>
<dbReference type="AlphaFoldDB" id="A0AAV6ST49"/>
<organism evidence="1 2">
    <name type="scientific">Solea senegalensis</name>
    <name type="common">Senegalese sole</name>
    <dbReference type="NCBI Taxonomy" id="28829"/>
    <lineage>
        <taxon>Eukaryota</taxon>
        <taxon>Metazoa</taxon>
        <taxon>Chordata</taxon>
        <taxon>Craniata</taxon>
        <taxon>Vertebrata</taxon>
        <taxon>Euteleostomi</taxon>
        <taxon>Actinopterygii</taxon>
        <taxon>Neopterygii</taxon>
        <taxon>Teleostei</taxon>
        <taxon>Neoteleostei</taxon>
        <taxon>Acanthomorphata</taxon>
        <taxon>Carangaria</taxon>
        <taxon>Pleuronectiformes</taxon>
        <taxon>Pleuronectoidei</taxon>
        <taxon>Soleidae</taxon>
        <taxon>Solea</taxon>
    </lineage>
</organism>
<protein>
    <submittedName>
        <fullName evidence="1">Uncharacterized protein</fullName>
    </submittedName>
</protein>
<accession>A0AAV6ST49</accession>
<sequence length="143" mass="16254">MNRLQRPVNISGNTIQKYLLLTVLLNTTSFFLFKILSKHEPANQSGNCQQHSADFRGVCQVLQKLMMKNGKILDKMTTTVQTWKTQQRKTVVCGSLRTAVSVHSAHPLISTTALPQTLERWNSWVQSQTGMCGMFWTVSERIK</sequence>
<name>A0AAV6ST49_SOLSE</name>
<dbReference type="EMBL" id="JAGKHQ010000003">
    <property type="protein sequence ID" value="KAG7520539.1"/>
    <property type="molecule type" value="Genomic_DNA"/>
</dbReference>